<dbReference type="Proteomes" id="UP001055153">
    <property type="component" value="Unassembled WGS sequence"/>
</dbReference>
<evidence type="ECO:0000313" key="3">
    <source>
        <dbReference type="Proteomes" id="UP001055153"/>
    </source>
</evidence>
<accession>A0ABQ4SJK9</accession>
<comment type="caution">
    <text evidence="2">The sequence shown here is derived from an EMBL/GenBank/DDBJ whole genome shotgun (WGS) entry which is preliminary data.</text>
</comment>
<feature type="domain" description="PPM-type phosphatase" evidence="1">
    <location>
        <begin position="18"/>
        <end position="252"/>
    </location>
</feature>
<sequence length="273" mass="28494">MKKDPFGSGLRRAEAALDLGSACHAGRVRALNEDRFLLAPQSGIFAVADGMGGHEAGEVASSAVVEALAAVTPAGSASDLLDQLKARLAAANSDIRKVGHARGAIVGTTVAILLVYEPHFVCLWSGDSRVYRVRAGAIAQLSRDHTEIQSLVERGVITPQEARTWPRRNVITRAIGVQAEPEIDIDHGLLEAGDLFILCSDGLTHHVADGEILAAATGEQAERGAQAVCDALLQLTLERGAADNVTVVAVRYLGPSAAAAPTRPPDAPEGPRA</sequence>
<protein>
    <recommendedName>
        <fullName evidence="1">PPM-type phosphatase domain-containing protein</fullName>
    </recommendedName>
</protein>
<dbReference type="PANTHER" id="PTHR47992">
    <property type="entry name" value="PROTEIN PHOSPHATASE"/>
    <property type="match status" value="1"/>
</dbReference>
<gene>
    <name evidence="2" type="ORF">GMJLKIPL_4007</name>
</gene>
<dbReference type="SUPFAM" id="SSF81606">
    <property type="entry name" value="PP2C-like"/>
    <property type="match status" value="1"/>
</dbReference>
<organism evidence="2 3">
    <name type="scientific">Methylobacterium isbiliense</name>
    <dbReference type="NCBI Taxonomy" id="315478"/>
    <lineage>
        <taxon>Bacteria</taxon>
        <taxon>Pseudomonadati</taxon>
        <taxon>Pseudomonadota</taxon>
        <taxon>Alphaproteobacteria</taxon>
        <taxon>Hyphomicrobiales</taxon>
        <taxon>Methylobacteriaceae</taxon>
        <taxon>Methylobacterium</taxon>
    </lineage>
</organism>
<evidence type="ECO:0000259" key="1">
    <source>
        <dbReference type="PROSITE" id="PS51746"/>
    </source>
</evidence>
<reference evidence="2" key="2">
    <citation type="submission" date="2021-08" db="EMBL/GenBank/DDBJ databases">
        <authorList>
            <person name="Tani A."/>
            <person name="Ola A."/>
            <person name="Ogura Y."/>
            <person name="Katsura K."/>
            <person name="Hayashi T."/>
        </authorList>
    </citation>
    <scope>NUCLEOTIDE SEQUENCE</scope>
    <source>
        <strain evidence="2">DSM 17168</strain>
    </source>
</reference>
<name>A0ABQ4SJK9_9HYPH</name>
<dbReference type="Gene3D" id="3.60.40.10">
    <property type="entry name" value="PPM-type phosphatase domain"/>
    <property type="match status" value="1"/>
</dbReference>
<keyword evidence="3" id="KW-1185">Reference proteome</keyword>
<dbReference type="Pfam" id="PF13672">
    <property type="entry name" value="PP2C_2"/>
    <property type="match status" value="1"/>
</dbReference>
<dbReference type="SMART" id="SM00331">
    <property type="entry name" value="PP2C_SIG"/>
    <property type="match status" value="1"/>
</dbReference>
<dbReference type="PROSITE" id="PS51746">
    <property type="entry name" value="PPM_2"/>
    <property type="match status" value="1"/>
</dbReference>
<reference evidence="2" key="1">
    <citation type="journal article" date="2021" name="Front. Microbiol.">
        <title>Comprehensive Comparative Genomics and Phenotyping of Methylobacterium Species.</title>
        <authorList>
            <person name="Alessa O."/>
            <person name="Ogura Y."/>
            <person name="Fujitani Y."/>
            <person name="Takami H."/>
            <person name="Hayashi T."/>
            <person name="Sahin N."/>
            <person name="Tani A."/>
        </authorList>
    </citation>
    <scope>NUCLEOTIDE SEQUENCE</scope>
    <source>
        <strain evidence="2">DSM 17168</strain>
    </source>
</reference>
<proteinExistence type="predicted"/>
<dbReference type="RefSeq" id="WP_238237405.1">
    <property type="nucleotide sequence ID" value="NZ_BPQQ01000047.1"/>
</dbReference>
<dbReference type="InterPro" id="IPR015655">
    <property type="entry name" value="PP2C"/>
</dbReference>
<dbReference type="InterPro" id="IPR036457">
    <property type="entry name" value="PPM-type-like_dom_sf"/>
</dbReference>
<evidence type="ECO:0000313" key="2">
    <source>
        <dbReference type="EMBL" id="GJE02063.1"/>
    </source>
</evidence>
<dbReference type="CDD" id="cd00143">
    <property type="entry name" value="PP2Cc"/>
    <property type="match status" value="1"/>
</dbReference>
<dbReference type="EMBL" id="BPQQ01000047">
    <property type="protein sequence ID" value="GJE02063.1"/>
    <property type="molecule type" value="Genomic_DNA"/>
</dbReference>
<dbReference type="InterPro" id="IPR001932">
    <property type="entry name" value="PPM-type_phosphatase-like_dom"/>
</dbReference>
<dbReference type="SMART" id="SM00332">
    <property type="entry name" value="PP2Cc"/>
    <property type="match status" value="1"/>
</dbReference>